<evidence type="ECO:0000256" key="2">
    <source>
        <dbReference type="SAM" id="SignalP"/>
    </source>
</evidence>
<keyword evidence="4" id="KW-1185">Reference proteome</keyword>
<feature type="transmembrane region" description="Helical" evidence="1">
    <location>
        <begin position="53"/>
        <end position="74"/>
    </location>
</feature>
<evidence type="ECO:0000313" key="3">
    <source>
        <dbReference type="EMBL" id="VDK76808.1"/>
    </source>
</evidence>
<protein>
    <submittedName>
        <fullName evidence="3">Uncharacterized protein</fullName>
    </submittedName>
</protein>
<keyword evidence="2" id="KW-0732">Signal</keyword>
<evidence type="ECO:0000256" key="1">
    <source>
        <dbReference type="SAM" id="Phobius"/>
    </source>
</evidence>
<dbReference type="OrthoDB" id="5802415at2759"/>
<keyword evidence="1" id="KW-1133">Transmembrane helix</keyword>
<proteinExistence type="predicted"/>
<gene>
    <name evidence="3" type="ORF">GPUH_LOCUS9749</name>
</gene>
<dbReference type="AlphaFoldDB" id="A0A3P6UCT7"/>
<organism evidence="3 4">
    <name type="scientific">Gongylonema pulchrum</name>
    <dbReference type="NCBI Taxonomy" id="637853"/>
    <lineage>
        <taxon>Eukaryota</taxon>
        <taxon>Metazoa</taxon>
        <taxon>Ecdysozoa</taxon>
        <taxon>Nematoda</taxon>
        <taxon>Chromadorea</taxon>
        <taxon>Rhabditida</taxon>
        <taxon>Spirurina</taxon>
        <taxon>Spiruromorpha</taxon>
        <taxon>Spiruroidea</taxon>
        <taxon>Gongylonematidae</taxon>
        <taxon>Gongylonema</taxon>
    </lineage>
</organism>
<accession>A0A3P6UCT7</accession>
<feature type="signal peptide" evidence="2">
    <location>
        <begin position="1"/>
        <end position="23"/>
    </location>
</feature>
<name>A0A3P6UCT7_9BILA</name>
<feature type="chain" id="PRO_5018018462" evidence="2">
    <location>
        <begin position="24"/>
        <end position="90"/>
    </location>
</feature>
<sequence length="90" mass="9971">MFTIAIIHVLYLIPFLDTFAALASHADVSGALADDKTFRVRHLIDTLADYKKNMWIIVGNMCITLSTSCFILLLSTSSPKLVYDIAVSYA</sequence>
<dbReference type="EMBL" id="UYRT01033424">
    <property type="protein sequence ID" value="VDK76808.1"/>
    <property type="molecule type" value="Genomic_DNA"/>
</dbReference>
<dbReference type="Proteomes" id="UP000271098">
    <property type="component" value="Unassembled WGS sequence"/>
</dbReference>
<reference evidence="3 4" key="1">
    <citation type="submission" date="2018-11" db="EMBL/GenBank/DDBJ databases">
        <authorList>
            <consortium name="Pathogen Informatics"/>
        </authorList>
    </citation>
    <scope>NUCLEOTIDE SEQUENCE [LARGE SCALE GENOMIC DNA]</scope>
</reference>
<keyword evidence="1" id="KW-0812">Transmembrane</keyword>
<keyword evidence="1" id="KW-0472">Membrane</keyword>
<evidence type="ECO:0000313" key="4">
    <source>
        <dbReference type="Proteomes" id="UP000271098"/>
    </source>
</evidence>